<dbReference type="STRING" id="402880.MmarC5_1593"/>
<accession>A4G0A6</accession>
<keyword evidence="2" id="KW-0808">Transferase</keyword>
<dbReference type="Proteomes" id="UP000000253">
    <property type="component" value="Chromosome"/>
</dbReference>
<sequence>MKLSTKKLGTKLLFYSILTVLIPILILGVIATNTVKDSMEVQGQDAIEKDLGISEAMFEEHIEKLELFTNYNSKNSEIIEDIEELNYYDLSKIASTLGESAGADFVGFTDSDGNVI</sequence>
<evidence type="ECO:0000313" key="3">
    <source>
        <dbReference type="Proteomes" id="UP000000253"/>
    </source>
</evidence>
<dbReference type="KEGG" id="mmq:MmarC5_1593"/>
<keyword evidence="1" id="KW-1133">Transmembrane helix</keyword>
<dbReference type="InterPro" id="IPR029151">
    <property type="entry name" value="Sensor-like_sf"/>
</dbReference>
<keyword evidence="1" id="KW-0472">Membrane</keyword>
<reference evidence="2 3" key="1">
    <citation type="submission" date="2007-03" db="EMBL/GenBank/DDBJ databases">
        <title>Complete sequence of chromosome of Methanococcus maripaludis C5.</title>
        <authorList>
            <consortium name="US DOE Joint Genome Institute"/>
            <person name="Copeland A."/>
            <person name="Lucas S."/>
            <person name="Lapidus A."/>
            <person name="Barry K."/>
            <person name="Glavina del Rio T."/>
            <person name="Dalin E."/>
            <person name="Tice H."/>
            <person name="Pitluck S."/>
            <person name="Chertkov O."/>
            <person name="Brettin T."/>
            <person name="Bruce D."/>
            <person name="Han C."/>
            <person name="Detter J.C."/>
            <person name="Schmutz J."/>
            <person name="Larimer F."/>
            <person name="Land M."/>
            <person name="Hauser L."/>
            <person name="Kyrpides N."/>
            <person name="Mikhailova N."/>
            <person name="Sieprawska-Lupa M."/>
            <person name="Whitman W.B."/>
            <person name="Richardson P."/>
        </authorList>
    </citation>
    <scope>NUCLEOTIDE SEQUENCE [LARGE SCALE GENOMIC DNA]</scope>
    <source>
        <strain evidence="3">C5 / ATCC BAA-1333</strain>
    </source>
</reference>
<evidence type="ECO:0000256" key="1">
    <source>
        <dbReference type="SAM" id="Phobius"/>
    </source>
</evidence>
<proteinExistence type="predicted"/>
<keyword evidence="2" id="KW-0418">Kinase</keyword>
<name>A4G0A6_METM5</name>
<dbReference type="GO" id="GO:0016301">
    <property type="term" value="F:kinase activity"/>
    <property type="evidence" value="ECO:0007669"/>
    <property type="project" value="UniProtKB-KW"/>
</dbReference>
<gene>
    <name evidence="2" type="ordered locus">MmarC5_1593</name>
</gene>
<keyword evidence="1" id="KW-0812">Transmembrane</keyword>
<dbReference type="SUPFAM" id="SSF103190">
    <property type="entry name" value="Sensory domain-like"/>
    <property type="match status" value="1"/>
</dbReference>
<feature type="transmembrane region" description="Helical" evidence="1">
    <location>
        <begin position="12"/>
        <end position="31"/>
    </location>
</feature>
<dbReference type="eggNOG" id="arCOG02320">
    <property type="taxonomic scope" value="Archaea"/>
</dbReference>
<dbReference type="AlphaFoldDB" id="A4G0A6"/>
<organism evidence="2 3">
    <name type="scientific">Methanococcus maripaludis (strain C5 / ATCC BAA-1333)</name>
    <dbReference type="NCBI Taxonomy" id="402880"/>
    <lineage>
        <taxon>Archaea</taxon>
        <taxon>Methanobacteriati</taxon>
        <taxon>Methanobacteriota</taxon>
        <taxon>Methanomada group</taxon>
        <taxon>Methanococci</taxon>
        <taxon>Methanococcales</taxon>
        <taxon>Methanococcaceae</taxon>
        <taxon>Methanococcus</taxon>
    </lineage>
</organism>
<dbReference type="HOGENOM" id="CLU_2091322_0_0_2"/>
<evidence type="ECO:0000313" key="2">
    <source>
        <dbReference type="EMBL" id="ABO35890.1"/>
    </source>
</evidence>
<dbReference type="EMBL" id="CP000609">
    <property type="protein sequence ID" value="ABO35890.1"/>
    <property type="molecule type" value="Genomic_DNA"/>
</dbReference>
<protein>
    <submittedName>
        <fullName evidence="2">Sensory transduction histidine kinase</fullName>
    </submittedName>
</protein>